<organism evidence="1 2">
    <name type="scientific">Holotrichia oblita</name>
    <name type="common">Chafer beetle</name>
    <dbReference type="NCBI Taxonomy" id="644536"/>
    <lineage>
        <taxon>Eukaryota</taxon>
        <taxon>Metazoa</taxon>
        <taxon>Ecdysozoa</taxon>
        <taxon>Arthropoda</taxon>
        <taxon>Hexapoda</taxon>
        <taxon>Insecta</taxon>
        <taxon>Pterygota</taxon>
        <taxon>Neoptera</taxon>
        <taxon>Endopterygota</taxon>
        <taxon>Coleoptera</taxon>
        <taxon>Polyphaga</taxon>
        <taxon>Scarabaeiformia</taxon>
        <taxon>Scarabaeidae</taxon>
        <taxon>Melolonthinae</taxon>
        <taxon>Holotrichia</taxon>
    </lineage>
</organism>
<accession>A0ACB9TEJ8</accession>
<dbReference type="EMBL" id="CM043017">
    <property type="protein sequence ID" value="KAI4465221.1"/>
    <property type="molecule type" value="Genomic_DNA"/>
</dbReference>
<reference evidence="1" key="1">
    <citation type="submission" date="2022-04" db="EMBL/GenBank/DDBJ databases">
        <title>Chromosome-scale genome assembly of Holotrichia oblita Faldermann.</title>
        <authorList>
            <person name="Rongchong L."/>
        </authorList>
    </citation>
    <scope>NUCLEOTIDE SEQUENCE</scope>
    <source>
        <strain evidence="1">81SQS9</strain>
    </source>
</reference>
<evidence type="ECO:0000313" key="1">
    <source>
        <dbReference type="EMBL" id="KAI4465221.1"/>
    </source>
</evidence>
<proteinExistence type="predicted"/>
<name>A0ACB9TEJ8_HOLOL</name>
<keyword evidence="2" id="KW-1185">Reference proteome</keyword>
<evidence type="ECO:0000313" key="2">
    <source>
        <dbReference type="Proteomes" id="UP001056778"/>
    </source>
</evidence>
<gene>
    <name evidence="1" type="ORF">MML48_3g00005286</name>
</gene>
<sequence>MADSSFEEMSDMLLMYGLAHCNKTERSPSPVQLVALTMLVDLCEEGSCIPYLLTWRGNNTTLIPLLLNIYRRESKRIGVKTTNRGIIADIERPLMGEKQFRLTFRSTKDPNSSPAIIDILGSCRPKIYALLHLINCHKNEVVDTVNEHYKITEPLTKDDEITKLLIENYLPLKFGEIWVELKNDVEKTGIRPLIYDQEIMSTMVRRFYKWSLFIKHAQEDLARKQHQQALNENSSDDTSSSDSSTDVAQSSSTDSSDEEFLFKQKRHLHRVKEFTEVSVQKYDDMEFKEHFRLTRYTYNYLKERIKNSKILPSHKYGRKKIEIDKALQMTLWYLSNNETYRQISDRFNVTKSSAYRTIRKILKYFVSISKAYIKWPSESKKVIIQNHFQNNGFDEAIGAIDGSHINIKRPSHEPQFYCNRKSQYSILIQAVCDHEKRFLDFFAGEVGSLHDARLLKRSSLYAKAINGFLGNNYLLGDSAYPVLEWLIPPYKDNGHLSQNQKLFNYKHSSSRCVIENAFALLKGRFRRLRFFDNDNIPLVIECTVAAAVLHNICIDLNDEVIVESEEDTFVMPYTTDLNQSYDKRHEIFCNMFNIEM</sequence>
<protein>
    <submittedName>
        <fullName evidence="1">Uncharacterized protein</fullName>
    </submittedName>
</protein>
<dbReference type="Proteomes" id="UP001056778">
    <property type="component" value="Chromosome 3"/>
</dbReference>
<comment type="caution">
    <text evidence="1">The sequence shown here is derived from an EMBL/GenBank/DDBJ whole genome shotgun (WGS) entry which is preliminary data.</text>
</comment>